<keyword evidence="2" id="KW-0119">Carbohydrate metabolism</keyword>
<accession>A0ABP9QLI3</accession>
<evidence type="ECO:0000256" key="3">
    <source>
        <dbReference type="SAM" id="MobiDB-lite"/>
    </source>
</evidence>
<dbReference type="EMBL" id="BAABLD010000008">
    <property type="protein sequence ID" value="GAA5163960.1"/>
    <property type="molecule type" value="Genomic_DNA"/>
</dbReference>
<feature type="compositionally biased region" description="Low complexity" evidence="3">
    <location>
        <begin position="269"/>
        <end position="292"/>
    </location>
</feature>
<dbReference type="PROSITE" id="PS51257">
    <property type="entry name" value="PROKAR_LIPOPROTEIN"/>
    <property type="match status" value="1"/>
</dbReference>
<keyword evidence="4" id="KW-0732">Signal</keyword>
<evidence type="ECO:0000256" key="4">
    <source>
        <dbReference type="SAM" id="SignalP"/>
    </source>
</evidence>
<evidence type="ECO:0000313" key="6">
    <source>
        <dbReference type="EMBL" id="GAA5163960.1"/>
    </source>
</evidence>
<proteinExistence type="inferred from homology"/>
<keyword evidence="2" id="KW-0624">Polysaccharide degradation</keyword>
<evidence type="ECO:0000313" key="7">
    <source>
        <dbReference type="Proteomes" id="UP001500547"/>
    </source>
</evidence>
<dbReference type="SMART" id="SM00656">
    <property type="entry name" value="Amb_all"/>
    <property type="match status" value="1"/>
</dbReference>
<dbReference type="InterPro" id="IPR011050">
    <property type="entry name" value="Pectin_lyase_fold/virulence"/>
</dbReference>
<dbReference type="InterPro" id="IPR002022">
    <property type="entry name" value="Pec_lyase"/>
</dbReference>
<gene>
    <name evidence="6" type="ORF">GCM10025770_17000</name>
</gene>
<evidence type="ECO:0000256" key="1">
    <source>
        <dbReference type="ARBA" id="ARBA00023239"/>
    </source>
</evidence>
<dbReference type="RefSeq" id="WP_345532475.1">
    <property type="nucleotide sequence ID" value="NZ_BAABLD010000008.1"/>
</dbReference>
<dbReference type="PANTHER" id="PTHR31683:SF18">
    <property type="entry name" value="PECTATE LYASE 21-RELATED"/>
    <property type="match status" value="1"/>
</dbReference>
<reference evidence="7" key="1">
    <citation type="journal article" date="2019" name="Int. J. Syst. Evol. Microbiol.">
        <title>The Global Catalogue of Microorganisms (GCM) 10K type strain sequencing project: providing services to taxonomists for standard genome sequencing and annotation.</title>
        <authorList>
            <consortium name="The Broad Institute Genomics Platform"/>
            <consortium name="The Broad Institute Genome Sequencing Center for Infectious Disease"/>
            <person name="Wu L."/>
            <person name="Ma J."/>
        </authorList>
    </citation>
    <scope>NUCLEOTIDE SEQUENCE [LARGE SCALE GENOMIC DNA]</scope>
    <source>
        <strain evidence="7">JCM 18715</strain>
    </source>
</reference>
<feature type="region of interest" description="Disordered" evidence="3">
    <location>
        <begin position="269"/>
        <end position="295"/>
    </location>
</feature>
<comment type="similarity">
    <text evidence="2">Belongs to the polysaccharide lyase 1 family.</text>
</comment>
<evidence type="ECO:0000259" key="5">
    <source>
        <dbReference type="SMART" id="SM00656"/>
    </source>
</evidence>
<dbReference type="Pfam" id="PF00544">
    <property type="entry name" value="Pectate_lyase_4"/>
    <property type="match status" value="1"/>
</dbReference>
<dbReference type="Gene3D" id="2.160.20.10">
    <property type="entry name" value="Single-stranded right-handed beta-helix, Pectin lyase-like"/>
    <property type="match status" value="1"/>
</dbReference>
<feature type="domain" description="Pectate lyase" evidence="5">
    <location>
        <begin position="347"/>
        <end position="595"/>
    </location>
</feature>
<keyword evidence="2" id="KW-0964">Secreted</keyword>
<keyword evidence="1 2" id="KW-0456">Lyase</keyword>
<dbReference type="SUPFAM" id="SSF51126">
    <property type="entry name" value="Pectin lyase-like"/>
    <property type="match status" value="1"/>
</dbReference>
<organism evidence="6 7">
    <name type="scientific">Viridibacterium curvum</name>
    <dbReference type="NCBI Taxonomy" id="1101404"/>
    <lineage>
        <taxon>Bacteria</taxon>
        <taxon>Pseudomonadati</taxon>
        <taxon>Pseudomonadota</taxon>
        <taxon>Betaproteobacteria</taxon>
        <taxon>Rhodocyclales</taxon>
        <taxon>Rhodocyclaceae</taxon>
        <taxon>Viridibacterium</taxon>
    </lineage>
</organism>
<dbReference type="InterPro" id="IPR012334">
    <property type="entry name" value="Pectin_lyas_fold"/>
</dbReference>
<evidence type="ECO:0000256" key="2">
    <source>
        <dbReference type="RuleBase" id="RU361173"/>
    </source>
</evidence>
<comment type="subcellular location">
    <subcellularLocation>
        <location evidence="2">Secreted</location>
    </subcellularLocation>
</comment>
<dbReference type="InterPro" id="IPR045032">
    <property type="entry name" value="PEL"/>
</dbReference>
<protein>
    <recommendedName>
        <fullName evidence="5">Pectate lyase domain-containing protein</fullName>
    </recommendedName>
</protein>
<feature type="chain" id="PRO_5046771659" description="Pectate lyase domain-containing protein" evidence="4">
    <location>
        <begin position="25"/>
        <end position="689"/>
    </location>
</feature>
<comment type="caution">
    <text evidence="6">The sequence shown here is derived from an EMBL/GenBank/DDBJ whole genome shotgun (WGS) entry which is preliminary data.</text>
</comment>
<name>A0ABP9QLI3_9RHOO</name>
<dbReference type="Proteomes" id="UP001500547">
    <property type="component" value="Unassembled WGS sequence"/>
</dbReference>
<dbReference type="PANTHER" id="PTHR31683">
    <property type="entry name" value="PECTATE LYASE 18-RELATED"/>
    <property type="match status" value="1"/>
</dbReference>
<keyword evidence="7" id="KW-1185">Reference proteome</keyword>
<sequence>MLEENKLRLAALGSFLLSAALLTACGGGGGGGGSTAGGAATTSSSSSSSVASVSSSSVASSSTSSSGSGASASSACSVYFCETFDTATDSTLLTASYRALATNGSLPMFINQGGTVTVSSGAVVLDGTRLSIGALGSTATTSSTTPGGELDLSKPYKISIDIGAITGTTTKAFQVFVDNNTTSSSASPRGSDSKIYSSTLSLLTANTTITISDSIGTSASFITLRTESGAQVAVNAIRIEYTGAAASSSSTASSTSSASSSAVSSASSSSVSSSSASSSSSSAAANSSTSSAPAGSGTIAVAATQSTMAGGFAQPAAGGLPLFDASGKIVGSTLAGARVKYASSFADMNTIIAAARVNDAGTKVTAGAYPLLIVYSGNEDTLINQIVKDHTKDASGNCPVAHWNDTYREVPLKDYTAGITIIGTDGSSANFGITIVNSGNVIVRNMKIGALGGANNDADMFRIDNSSNVWLDHNELFAVNNECNGSPDGDLTFESAIDIKKNAQNITVSYNYIHDSKKVGLDGHTQSGGTSDYQRTITYHHNYYKNVNARLPLQRWGWIHVYNNLYDGITSSGINVRASGLAKIENNWFQNALNPITCRYDTNGCGRWYLLGNNATSAADNATYSITWDDPGTGGVNASDWTSTATSADITSLASKITYAYTAATAQCVKNNLASVAGVGKGFAALSCP</sequence>
<feature type="signal peptide" evidence="4">
    <location>
        <begin position="1"/>
        <end position="24"/>
    </location>
</feature>